<dbReference type="GO" id="GO:0016887">
    <property type="term" value="F:ATP hydrolysis activity"/>
    <property type="evidence" value="ECO:0007669"/>
    <property type="project" value="InterPro"/>
</dbReference>
<comment type="caution">
    <text evidence="2">The sequence shown here is derived from an EMBL/GenBank/DDBJ whole genome shotgun (WGS) entry which is preliminary data.</text>
</comment>
<evidence type="ECO:0000259" key="1">
    <source>
        <dbReference type="Pfam" id="PF13401"/>
    </source>
</evidence>
<name>A0A0H2LX97_VARPD</name>
<evidence type="ECO:0000313" key="2">
    <source>
        <dbReference type="EMBL" id="KLN53112.1"/>
    </source>
</evidence>
<dbReference type="InterPro" id="IPR027417">
    <property type="entry name" value="P-loop_NTPase"/>
</dbReference>
<reference evidence="2 3" key="1">
    <citation type="submission" date="2015-03" db="EMBL/GenBank/DDBJ databases">
        <title>Genome sequence of Variovorax paradoxus TBEA6.</title>
        <authorList>
            <person name="Poehlein A."/>
            <person name="Schuldes J."/>
            <person name="Wuebbeler J.H."/>
            <person name="Hiessl S."/>
            <person name="Steinbuechel A."/>
            <person name="Daniel R."/>
        </authorList>
    </citation>
    <scope>NUCLEOTIDE SEQUENCE [LARGE SCALE GENOMIC DNA]</scope>
    <source>
        <strain evidence="2 3">TBEA6</strain>
    </source>
</reference>
<dbReference type="PANTHER" id="PTHR34301:SF8">
    <property type="entry name" value="ATPASE DOMAIN-CONTAINING PROTEIN"/>
    <property type="match status" value="1"/>
</dbReference>
<accession>A0A0H2LX97</accession>
<sequence>MELNQIWHCPRPELAKRYLALLQAGPVVSTTIFAPRRTGKTVFLRKDLTPAADAAGFTVAYVDLWQTRLNPGIAIVRGLEEALTPRTLAQRALHKLHEPVKKVKASGSAGELKGAIEVELGDAKKEATELALRIEELVVKLVSKKKLLLLVDEAQELARNKDNELMAMALRTAITKNSDKLRVVFTGSSRTQLANVFSNSTAPLFSVGAAVQEFPLLGRELVEFVAKKFQIASGRTLDVAAGWTAFQEFHQQPEPFLSVVVAMLMDPSLTFERAVATEKAEQDKEENHEGTWASLDAMQRQLLLLFVNDPHAKPFGKAALAKLAKALGVPSLAPSDVQYSLNNLKSKTIISKAPGGVHTFESAAFERWVRTLAPVHP</sequence>
<dbReference type="SUPFAM" id="SSF52540">
    <property type="entry name" value="P-loop containing nucleoside triphosphate hydrolases"/>
    <property type="match status" value="1"/>
</dbReference>
<dbReference type="AlphaFoldDB" id="A0A0H2LX97"/>
<dbReference type="PATRIC" id="fig|34073.19.peg.5910"/>
<dbReference type="Proteomes" id="UP000035170">
    <property type="component" value="Unassembled WGS sequence"/>
</dbReference>
<dbReference type="InterPro" id="IPR049945">
    <property type="entry name" value="AAA_22"/>
</dbReference>
<dbReference type="Gene3D" id="3.40.50.300">
    <property type="entry name" value="P-loop containing nucleotide triphosphate hydrolases"/>
    <property type="match status" value="1"/>
</dbReference>
<dbReference type="RefSeq" id="WP_047786996.1">
    <property type="nucleotide sequence ID" value="NZ_JZWI01000038.1"/>
</dbReference>
<dbReference type="EMBL" id="JZWI01000038">
    <property type="protein sequence ID" value="KLN53112.1"/>
    <property type="molecule type" value="Genomic_DNA"/>
</dbReference>
<dbReference type="PANTHER" id="PTHR34301">
    <property type="entry name" value="DNA-BINDING PROTEIN-RELATED"/>
    <property type="match status" value="1"/>
</dbReference>
<protein>
    <submittedName>
        <fullName evidence="2">Archaeal ATPase</fullName>
    </submittedName>
</protein>
<gene>
    <name evidence="2" type="ORF">VPARA_57570</name>
</gene>
<dbReference type="Pfam" id="PF13401">
    <property type="entry name" value="AAA_22"/>
    <property type="match status" value="1"/>
</dbReference>
<feature type="domain" description="ORC1/DEAH AAA+ ATPase" evidence="1">
    <location>
        <begin position="30"/>
        <end position="189"/>
    </location>
</feature>
<organism evidence="2 3">
    <name type="scientific">Variovorax paradoxus</name>
    <dbReference type="NCBI Taxonomy" id="34073"/>
    <lineage>
        <taxon>Bacteria</taxon>
        <taxon>Pseudomonadati</taxon>
        <taxon>Pseudomonadota</taxon>
        <taxon>Betaproteobacteria</taxon>
        <taxon>Burkholderiales</taxon>
        <taxon>Comamonadaceae</taxon>
        <taxon>Variovorax</taxon>
    </lineage>
</organism>
<evidence type="ECO:0000313" key="3">
    <source>
        <dbReference type="Proteomes" id="UP000035170"/>
    </source>
</evidence>
<keyword evidence="3" id="KW-1185">Reference proteome</keyword>
<proteinExistence type="predicted"/>